<reference evidence="2 3" key="1">
    <citation type="submission" date="2024-06" db="EMBL/GenBank/DDBJ databases">
        <title>Genomic Encyclopedia of Type Strains, Phase IV (KMG-IV): sequencing the most valuable type-strain genomes for metagenomic binning, comparative biology and taxonomic classification.</title>
        <authorList>
            <person name="Goeker M."/>
        </authorList>
    </citation>
    <scope>NUCLEOTIDE SEQUENCE [LARGE SCALE GENOMIC DNA]</scope>
    <source>
        <strain evidence="2 3">DSM 28102</strain>
    </source>
</reference>
<accession>A0ABV2IFN5</accession>
<dbReference type="Gene3D" id="3.30.420.280">
    <property type="match status" value="1"/>
</dbReference>
<evidence type="ECO:0000313" key="3">
    <source>
        <dbReference type="Proteomes" id="UP001549164"/>
    </source>
</evidence>
<keyword evidence="3" id="KW-1185">Reference proteome</keyword>
<dbReference type="InterPro" id="IPR027417">
    <property type="entry name" value="P-loop_NTPase"/>
</dbReference>
<dbReference type="EMBL" id="JBEPLY010000011">
    <property type="protein sequence ID" value="MET3601042.1"/>
    <property type="molecule type" value="Genomic_DNA"/>
</dbReference>
<comment type="caution">
    <text evidence="2">The sequence shown here is derived from an EMBL/GenBank/DDBJ whole genome shotgun (WGS) entry which is preliminary data.</text>
</comment>
<sequence length="577" mass="64443">MRADWFLHCEGARMSGTIGSITRDDLKRHETQEVRALVAKYEIDEKFSPFSYTPPGPVAQTFIKSDLLTTVIMGPLGGGKTTACVFKRIYAATKAPIAWHPDDNKPTRMCRWVVLRDTFRSAEKTVLESWKQWFPKGYPGSSWAGGNDRPVTHTLRFMAADGIRVEVITEFAGLGENSIETMMKGREYSGGWLNEIDTHADGSLADMEQRVGRYPASKNLLTVDEIEDLSRKLGRKLVSGQRQRMVIGDMNAPTVDSWTYRDLIKNRTPDRYLFQQPSGRSDDAENRFNLEADYYDRIVRNQEDWFVRRMVDNEFGYSRAGKPVYEGFDRRRNVARMRIMTDPKLTLGIGIDISMNTLNPACVLGQTRAPGRIIVADELYLGHGVGAARFGEALKQKISEDYSNASKIRIWVDPAAEHGADQEGGQLSAMETLAVILGLPILIPAGGSNELGMRLDAVKAEIRGYLEPDTHLLIDPEKCPLLLEGFEGKYRYKKRVETASTDYEEKPDKGHPWSDIHDGLQYLVLGFRGRTGAIRGAADAARPSSQGDRFGRTQRGNSSPWGGGGGFDPHKVGLVGR</sequence>
<dbReference type="RefSeq" id="WP_354434906.1">
    <property type="nucleotide sequence ID" value="NZ_JBEPLY010000011.1"/>
</dbReference>
<evidence type="ECO:0008006" key="4">
    <source>
        <dbReference type="Google" id="ProtNLM"/>
    </source>
</evidence>
<name>A0ABV2IFN5_9HYPH</name>
<evidence type="ECO:0000313" key="2">
    <source>
        <dbReference type="EMBL" id="MET3601042.1"/>
    </source>
</evidence>
<feature type="region of interest" description="Disordered" evidence="1">
    <location>
        <begin position="535"/>
        <end position="577"/>
    </location>
</feature>
<proteinExistence type="predicted"/>
<protein>
    <recommendedName>
        <fullName evidence="4">TerL</fullName>
    </recommendedName>
</protein>
<dbReference type="Gene3D" id="3.40.50.300">
    <property type="entry name" value="P-loop containing nucleotide triphosphate hydrolases"/>
    <property type="match status" value="1"/>
</dbReference>
<dbReference type="Proteomes" id="UP001549164">
    <property type="component" value="Unassembled WGS sequence"/>
</dbReference>
<gene>
    <name evidence="2" type="ORF">ABID12_002993</name>
</gene>
<evidence type="ECO:0000256" key="1">
    <source>
        <dbReference type="SAM" id="MobiDB-lite"/>
    </source>
</evidence>
<organism evidence="2 3">
    <name type="scientific">Martelella mangrovi</name>
    <dbReference type="NCBI Taxonomy" id="1397477"/>
    <lineage>
        <taxon>Bacteria</taxon>
        <taxon>Pseudomonadati</taxon>
        <taxon>Pseudomonadota</taxon>
        <taxon>Alphaproteobacteria</taxon>
        <taxon>Hyphomicrobiales</taxon>
        <taxon>Aurantimonadaceae</taxon>
        <taxon>Martelella</taxon>
    </lineage>
</organism>